<dbReference type="RefSeq" id="XP_060438791.1">
    <property type="nucleotide sequence ID" value="XM_060594331.1"/>
</dbReference>
<keyword evidence="6" id="KW-1185">Reference proteome</keyword>
<sequence length="524" mass="56406">MAKRGRPKRSNASTSLPIVDLGYELHQASNFDTSSQAYKFSNSRYGAPPIGDFASPRRYLLQRTEWTPGLLEQAYQYVLGSNVSLSGGQLLDSRASEDCLFLDVVVSKKIFDATKSNETATLAPGRIKQVLVWIYGGGYDTGSKAGLNSGSPAGLLRQGNHDFVYVALNYRLGAFGFLSGPEFTTQGGVTNAGLLDQRLALEWIQQNIHLFGGDAAHVTLAGESAGGSLVYQTTAFGGSQGSVPFQQIIPQSPAILPSPPAQSQNNIFAEFLSRLNVSTLAEARQLPFSAVIAANYDQVFAGRLGSFTFSPVVDGVFVPAEPAVLISEGKFDTKVKVMAGSNTNDGLFFGSFNITDDADYREWMSSILHGASADSIDYMATDLYPPILNGSYGYTDHISRTALTMQDLLFRCNGLALARSLNGTTHQYEFGVFPAMHAEDVAYTFSDNGVGMSSPETAIALQRYMTSFTLSGNPHGQGVTEFPMYGRDENVLLMNATGQYVSHCDSLATGRCIGRDRVIASLAV</sequence>
<accession>A0AAI9ZE60</accession>
<dbReference type="GeneID" id="85479193"/>
<evidence type="ECO:0000256" key="3">
    <source>
        <dbReference type="RuleBase" id="RU361235"/>
    </source>
</evidence>
<dbReference type="InterPro" id="IPR019826">
    <property type="entry name" value="Carboxylesterase_B_AS"/>
</dbReference>
<proteinExistence type="inferred from homology"/>
<organism evidence="5 6">
    <name type="scientific">Colletotrichum phormii</name>
    <dbReference type="NCBI Taxonomy" id="359342"/>
    <lineage>
        <taxon>Eukaryota</taxon>
        <taxon>Fungi</taxon>
        <taxon>Dikarya</taxon>
        <taxon>Ascomycota</taxon>
        <taxon>Pezizomycotina</taxon>
        <taxon>Sordariomycetes</taxon>
        <taxon>Hypocreomycetidae</taxon>
        <taxon>Glomerellales</taxon>
        <taxon>Glomerellaceae</taxon>
        <taxon>Colletotrichum</taxon>
        <taxon>Colletotrichum acutatum species complex</taxon>
    </lineage>
</organism>
<dbReference type="PROSITE" id="PS00122">
    <property type="entry name" value="CARBOXYLESTERASE_B_1"/>
    <property type="match status" value="1"/>
</dbReference>
<comment type="similarity">
    <text evidence="1 3">Belongs to the type-B carboxylesterase/lipase family.</text>
</comment>
<comment type="caution">
    <text evidence="5">The sequence shown here is derived from an EMBL/GenBank/DDBJ whole genome shotgun (WGS) entry which is preliminary data.</text>
</comment>
<dbReference type="PANTHER" id="PTHR11559">
    <property type="entry name" value="CARBOXYLESTERASE"/>
    <property type="match status" value="1"/>
</dbReference>
<feature type="domain" description="Carboxylesterase type B" evidence="4">
    <location>
        <begin position="33"/>
        <end position="499"/>
    </location>
</feature>
<dbReference type="SUPFAM" id="SSF53474">
    <property type="entry name" value="alpha/beta-Hydrolases"/>
    <property type="match status" value="1"/>
</dbReference>
<reference evidence="5" key="1">
    <citation type="submission" date="2021-06" db="EMBL/GenBank/DDBJ databases">
        <title>Comparative genomics, transcriptomics and evolutionary studies reveal genomic signatures of adaptation to plant cell wall in hemibiotrophic fungi.</title>
        <authorList>
            <consortium name="DOE Joint Genome Institute"/>
            <person name="Baroncelli R."/>
            <person name="Diaz J.F."/>
            <person name="Benocci T."/>
            <person name="Peng M."/>
            <person name="Battaglia E."/>
            <person name="Haridas S."/>
            <person name="Andreopoulos W."/>
            <person name="Labutti K."/>
            <person name="Pangilinan J."/>
            <person name="Floch G.L."/>
            <person name="Makela M.R."/>
            <person name="Henrissat B."/>
            <person name="Grigoriev I.V."/>
            <person name="Crouch J.A."/>
            <person name="De Vries R.P."/>
            <person name="Sukno S.A."/>
            <person name="Thon M.R."/>
        </authorList>
    </citation>
    <scope>NUCLEOTIDE SEQUENCE</scope>
    <source>
        <strain evidence="5">CBS 102054</strain>
    </source>
</reference>
<evidence type="ECO:0000313" key="6">
    <source>
        <dbReference type="Proteomes" id="UP001243989"/>
    </source>
</evidence>
<dbReference type="InterPro" id="IPR002018">
    <property type="entry name" value="CarbesteraseB"/>
</dbReference>
<dbReference type="InterPro" id="IPR050309">
    <property type="entry name" value="Type-B_Carboxylest/Lipase"/>
</dbReference>
<evidence type="ECO:0000256" key="1">
    <source>
        <dbReference type="ARBA" id="ARBA00005964"/>
    </source>
</evidence>
<dbReference type="Gene3D" id="3.40.50.1820">
    <property type="entry name" value="alpha/beta hydrolase"/>
    <property type="match status" value="1"/>
</dbReference>
<evidence type="ECO:0000259" key="4">
    <source>
        <dbReference type="Pfam" id="PF00135"/>
    </source>
</evidence>
<dbReference type="EC" id="3.1.1.-" evidence="3"/>
<dbReference type="Pfam" id="PF00135">
    <property type="entry name" value="COesterase"/>
    <property type="match status" value="1"/>
</dbReference>
<dbReference type="EMBL" id="JAHMHQ010000033">
    <property type="protein sequence ID" value="KAK1622796.1"/>
    <property type="molecule type" value="Genomic_DNA"/>
</dbReference>
<dbReference type="GO" id="GO:0016787">
    <property type="term" value="F:hydrolase activity"/>
    <property type="evidence" value="ECO:0007669"/>
    <property type="project" value="UniProtKB-KW"/>
</dbReference>
<protein>
    <recommendedName>
        <fullName evidence="3">Carboxylic ester hydrolase</fullName>
        <ecNumber evidence="3">3.1.1.-</ecNumber>
    </recommendedName>
</protein>
<dbReference type="AlphaFoldDB" id="A0AAI9ZE60"/>
<gene>
    <name evidence="5" type="ORF">BDP81DRAFT_465844</name>
</gene>
<evidence type="ECO:0000313" key="5">
    <source>
        <dbReference type="EMBL" id="KAK1622796.1"/>
    </source>
</evidence>
<evidence type="ECO:0000256" key="2">
    <source>
        <dbReference type="ARBA" id="ARBA00022801"/>
    </source>
</evidence>
<dbReference type="Proteomes" id="UP001243989">
    <property type="component" value="Unassembled WGS sequence"/>
</dbReference>
<dbReference type="InterPro" id="IPR029058">
    <property type="entry name" value="AB_hydrolase_fold"/>
</dbReference>
<name>A0AAI9ZE60_9PEZI</name>
<keyword evidence="2 3" id="KW-0378">Hydrolase</keyword>